<dbReference type="Pfam" id="PF06745">
    <property type="entry name" value="ATPase"/>
    <property type="match status" value="1"/>
</dbReference>
<dbReference type="InterPro" id="IPR014774">
    <property type="entry name" value="KaiC-like_dom"/>
</dbReference>
<dbReference type="GO" id="GO:0005524">
    <property type="term" value="F:ATP binding"/>
    <property type="evidence" value="ECO:0007669"/>
    <property type="project" value="UniProtKB-KW"/>
</dbReference>
<dbReference type="InterPro" id="IPR022443">
    <property type="entry name" value="KaiC-rel"/>
</dbReference>
<evidence type="ECO:0000256" key="2">
    <source>
        <dbReference type="ARBA" id="ARBA00022840"/>
    </source>
</evidence>
<proteinExistence type="predicted"/>
<dbReference type="PANTHER" id="PTHR43637:SF2">
    <property type="entry name" value="PROTEIN GVPD 1"/>
    <property type="match status" value="1"/>
</dbReference>
<dbReference type="EMBL" id="DRWN01000068">
    <property type="protein sequence ID" value="HHK69102.1"/>
    <property type="molecule type" value="Genomic_DNA"/>
</dbReference>
<evidence type="ECO:0000313" key="4">
    <source>
        <dbReference type="EMBL" id="HHK69102.1"/>
    </source>
</evidence>
<dbReference type="SUPFAM" id="SSF52540">
    <property type="entry name" value="P-loop containing nucleoside triphosphate hydrolases"/>
    <property type="match status" value="1"/>
</dbReference>
<evidence type="ECO:0000259" key="3">
    <source>
        <dbReference type="PROSITE" id="PS51146"/>
    </source>
</evidence>
<reference evidence="4" key="1">
    <citation type="journal article" date="2020" name="mSystems">
        <title>Genome- and Community-Level Interaction Insights into Carbon Utilization and Element Cycling Functions of Hydrothermarchaeota in Hydrothermal Sediment.</title>
        <authorList>
            <person name="Zhou Z."/>
            <person name="Liu Y."/>
            <person name="Xu W."/>
            <person name="Pan J."/>
            <person name="Luo Z.H."/>
            <person name="Li M."/>
        </authorList>
    </citation>
    <scope>NUCLEOTIDE SEQUENCE [LARGE SCALE GENOMIC DNA]</scope>
    <source>
        <strain evidence="4">SpSt-1056</strain>
    </source>
</reference>
<protein>
    <submittedName>
        <fullName evidence="4">KaiC domain-containing protein</fullName>
    </submittedName>
</protein>
<dbReference type="AlphaFoldDB" id="A0A7C5L8N3"/>
<dbReference type="InterPro" id="IPR027417">
    <property type="entry name" value="P-loop_NTPase"/>
</dbReference>
<dbReference type="PANTHER" id="PTHR43637">
    <property type="entry name" value="UPF0273 PROTEIN TM_0370"/>
    <property type="match status" value="1"/>
</dbReference>
<keyword evidence="2" id="KW-0067">ATP-binding</keyword>
<dbReference type="Gene3D" id="3.40.50.300">
    <property type="entry name" value="P-loop containing nucleotide triphosphate hydrolases"/>
    <property type="match status" value="1"/>
</dbReference>
<dbReference type="NCBIfam" id="TIGR03881">
    <property type="entry name" value="KaiC_arch_4"/>
    <property type="match status" value="1"/>
</dbReference>
<gene>
    <name evidence="4" type="ORF">ENM11_08170</name>
</gene>
<comment type="caution">
    <text evidence="4">The sequence shown here is derived from an EMBL/GenBank/DDBJ whole genome shotgun (WGS) entry which is preliminary data.</text>
</comment>
<name>A0A7C5L8N3_CALS0</name>
<accession>A0A7C5L8N3</accession>
<feature type="domain" description="KaiC" evidence="3">
    <location>
        <begin position="3"/>
        <end position="243"/>
    </location>
</feature>
<organism evidence="4">
    <name type="scientific">Caldiarchaeum subterraneum</name>
    <dbReference type="NCBI Taxonomy" id="311458"/>
    <lineage>
        <taxon>Archaea</taxon>
        <taxon>Nitrososphaerota</taxon>
        <taxon>Candidatus Caldarchaeales</taxon>
        <taxon>Candidatus Caldarchaeaceae</taxon>
        <taxon>Candidatus Caldarchaeum</taxon>
    </lineage>
</organism>
<dbReference type="PROSITE" id="PS51146">
    <property type="entry name" value="KAIC"/>
    <property type="match status" value="1"/>
</dbReference>
<evidence type="ECO:0000256" key="1">
    <source>
        <dbReference type="ARBA" id="ARBA00022741"/>
    </source>
</evidence>
<sequence length="262" mass="29471">MVERLSTGVEGIDKLLQGGIPRGFFVAVTGEPGCGKTILSIHFIAKGIEEGDKCVYVTTEESRSSIVTQAQMLGMNLKKPMEENRLIIIDALMGLDERWSLKALDVEQLLEMVISAKKELGYGRARLVVDSMSAFWLDRPVMARRLSYTVKKVLAKWDFTTLAVSQYAITTSEAFGWGIEHVADGIIRFRRIIRNGVLQRYVLIEKMRQTNHSTVIHGIEIIPDKGLVVKSPAHITREDFALPPEVTRKIMSAKKKKEEEVQ</sequence>
<dbReference type="PRINTS" id="PR01874">
    <property type="entry name" value="DNAREPAIRADA"/>
</dbReference>
<dbReference type="InterPro" id="IPR010624">
    <property type="entry name" value="KaiC_dom"/>
</dbReference>
<keyword evidence="1" id="KW-0547">Nucleotide-binding</keyword>